<dbReference type="Pfam" id="PF00293">
    <property type="entry name" value="NUDIX"/>
    <property type="match status" value="1"/>
</dbReference>
<proteinExistence type="inferred from homology"/>
<organism evidence="7 8">
    <name type="scientific">Nocardia aurantiaca</name>
    <dbReference type="NCBI Taxonomy" id="2675850"/>
    <lineage>
        <taxon>Bacteria</taxon>
        <taxon>Bacillati</taxon>
        <taxon>Actinomycetota</taxon>
        <taxon>Actinomycetes</taxon>
        <taxon>Mycobacteriales</taxon>
        <taxon>Nocardiaceae</taxon>
        <taxon>Nocardia</taxon>
    </lineage>
</organism>
<comment type="similarity">
    <text evidence="2 5">Belongs to the Nudix hydrolase family.</text>
</comment>
<dbReference type="PRINTS" id="PR00502">
    <property type="entry name" value="NUDIXFAMILY"/>
</dbReference>
<dbReference type="Gene3D" id="3.90.79.10">
    <property type="entry name" value="Nucleoside Triphosphate Pyrophosphohydrolase"/>
    <property type="match status" value="1"/>
</dbReference>
<dbReference type="EMBL" id="WMBB01000014">
    <property type="protein sequence ID" value="MTE16297.1"/>
    <property type="molecule type" value="Genomic_DNA"/>
</dbReference>
<evidence type="ECO:0000256" key="1">
    <source>
        <dbReference type="ARBA" id="ARBA00001946"/>
    </source>
</evidence>
<keyword evidence="3 5" id="KW-0378">Hydrolase</keyword>
<evidence type="ECO:0000256" key="5">
    <source>
        <dbReference type="RuleBase" id="RU003476"/>
    </source>
</evidence>
<keyword evidence="4" id="KW-0460">Magnesium</keyword>
<dbReference type="PROSITE" id="PS51462">
    <property type="entry name" value="NUDIX"/>
    <property type="match status" value="1"/>
</dbReference>
<dbReference type="InterPro" id="IPR000086">
    <property type="entry name" value="NUDIX_hydrolase_dom"/>
</dbReference>
<dbReference type="AlphaFoldDB" id="A0A6I3L3A4"/>
<dbReference type="GO" id="GO:0016787">
    <property type="term" value="F:hydrolase activity"/>
    <property type="evidence" value="ECO:0007669"/>
    <property type="project" value="UniProtKB-KW"/>
</dbReference>
<dbReference type="InterPro" id="IPR020476">
    <property type="entry name" value="Nudix_hydrolase"/>
</dbReference>
<keyword evidence="8" id="KW-1185">Reference proteome</keyword>
<dbReference type="PANTHER" id="PTHR43046">
    <property type="entry name" value="GDP-MANNOSE MANNOSYL HYDROLASE"/>
    <property type="match status" value="1"/>
</dbReference>
<sequence>MGAGALFVDERDRVLLVEPTYKPHWELPGGVVEADESPYRGAVREIREELGLSLPLGRLLVVDWVPAGRYPNDGVMVVYDGGLLDADQVASITLPAEELRSWAWCDTEAAGRLLPGVLARRVAMARRAKIEGVAVYLEDGYAVG</sequence>
<evidence type="ECO:0000313" key="8">
    <source>
        <dbReference type="Proteomes" id="UP000432464"/>
    </source>
</evidence>
<accession>A0A6I3L3A4</accession>
<dbReference type="InterPro" id="IPR020084">
    <property type="entry name" value="NUDIX_hydrolase_CS"/>
</dbReference>
<evidence type="ECO:0000256" key="3">
    <source>
        <dbReference type="ARBA" id="ARBA00022801"/>
    </source>
</evidence>
<comment type="caution">
    <text evidence="7">The sequence shown here is derived from an EMBL/GenBank/DDBJ whole genome shotgun (WGS) entry which is preliminary data.</text>
</comment>
<evidence type="ECO:0000256" key="2">
    <source>
        <dbReference type="ARBA" id="ARBA00005582"/>
    </source>
</evidence>
<gene>
    <name evidence="7" type="ORF">GLP40_26465</name>
</gene>
<dbReference type="InterPro" id="IPR015797">
    <property type="entry name" value="NUDIX_hydrolase-like_dom_sf"/>
</dbReference>
<dbReference type="PROSITE" id="PS00893">
    <property type="entry name" value="NUDIX_BOX"/>
    <property type="match status" value="1"/>
</dbReference>
<evidence type="ECO:0000313" key="7">
    <source>
        <dbReference type="EMBL" id="MTE16297.1"/>
    </source>
</evidence>
<dbReference type="SUPFAM" id="SSF55811">
    <property type="entry name" value="Nudix"/>
    <property type="match status" value="1"/>
</dbReference>
<evidence type="ECO:0000259" key="6">
    <source>
        <dbReference type="PROSITE" id="PS51462"/>
    </source>
</evidence>
<dbReference type="Proteomes" id="UP000432464">
    <property type="component" value="Unassembled WGS sequence"/>
</dbReference>
<name>A0A6I3L3A4_9NOCA</name>
<evidence type="ECO:0000256" key="4">
    <source>
        <dbReference type="ARBA" id="ARBA00022842"/>
    </source>
</evidence>
<feature type="domain" description="Nudix hydrolase" evidence="6">
    <location>
        <begin position="1"/>
        <end position="130"/>
    </location>
</feature>
<dbReference type="CDD" id="cd18876">
    <property type="entry name" value="NUDIX_Hydrolase"/>
    <property type="match status" value="1"/>
</dbReference>
<protein>
    <submittedName>
        <fullName evidence="7">NUDIX domain-containing protein</fullName>
    </submittedName>
</protein>
<comment type="cofactor">
    <cofactor evidence="1">
        <name>Mg(2+)</name>
        <dbReference type="ChEBI" id="CHEBI:18420"/>
    </cofactor>
</comment>
<reference evidence="7 8" key="1">
    <citation type="submission" date="2019-11" db="EMBL/GenBank/DDBJ databases">
        <title>Nocardia sp. nov. CT2-14 isolated from soil.</title>
        <authorList>
            <person name="Kanchanasin P."/>
            <person name="Tanasupawat S."/>
            <person name="Yuki M."/>
            <person name="Kudo T."/>
        </authorList>
    </citation>
    <scope>NUCLEOTIDE SEQUENCE [LARGE SCALE GENOMIC DNA]</scope>
    <source>
        <strain evidence="7 8">CT2-14</strain>
    </source>
</reference>
<dbReference type="PANTHER" id="PTHR43046:SF12">
    <property type="entry name" value="GDP-MANNOSE MANNOSYL HYDROLASE"/>
    <property type="match status" value="1"/>
</dbReference>